<evidence type="ECO:0000256" key="3">
    <source>
        <dbReference type="ARBA" id="ARBA00023015"/>
    </source>
</evidence>
<evidence type="ECO:0000256" key="1">
    <source>
        <dbReference type="ARBA" id="ARBA00022679"/>
    </source>
</evidence>
<name>A0A078MKJ6_9MICC</name>
<reference evidence="6" key="1">
    <citation type="submission" date="2014-07" db="EMBL/GenBank/DDBJ databases">
        <authorList>
            <person name="Urmite Genomes Urmite Genomes"/>
        </authorList>
    </citation>
    <scope>NUCLEOTIDE SEQUENCE</scope>
    <source>
        <strain evidence="6">11W110_air</strain>
    </source>
</reference>
<dbReference type="GO" id="GO:0016301">
    <property type="term" value="F:kinase activity"/>
    <property type="evidence" value="ECO:0007669"/>
    <property type="project" value="UniProtKB-KW"/>
</dbReference>
<dbReference type="InterPro" id="IPR003018">
    <property type="entry name" value="GAF"/>
</dbReference>
<dbReference type="Pfam" id="PF03861">
    <property type="entry name" value="ANTAR"/>
    <property type="match status" value="1"/>
</dbReference>
<dbReference type="InterPro" id="IPR012074">
    <property type="entry name" value="GAF_ANTAR"/>
</dbReference>
<keyword evidence="4" id="KW-0804">Transcription</keyword>
<dbReference type="InterPro" id="IPR029016">
    <property type="entry name" value="GAF-like_dom_sf"/>
</dbReference>
<dbReference type="Gene3D" id="3.30.450.40">
    <property type="match status" value="1"/>
</dbReference>
<protein>
    <submittedName>
        <fullName evidence="6">ANTAR domain protein</fullName>
    </submittedName>
</protein>
<evidence type="ECO:0000259" key="5">
    <source>
        <dbReference type="PROSITE" id="PS50921"/>
    </source>
</evidence>
<dbReference type="Pfam" id="PF13185">
    <property type="entry name" value="GAF_2"/>
    <property type="match status" value="1"/>
</dbReference>
<proteinExistence type="predicted"/>
<evidence type="ECO:0000256" key="2">
    <source>
        <dbReference type="ARBA" id="ARBA00022777"/>
    </source>
</evidence>
<keyword evidence="2" id="KW-0418">Kinase</keyword>
<dbReference type="EMBL" id="LN483070">
    <property type="protein sequence ID" value="CEA06784.1"/>
    <property type="molecule type" value="Genomic_DNA"/>
</dbReference>
<dbReference type="PROSITE" id="PS50921">
    <property type="entry name" value="ANTAR"/>
    <property type="match status" value="1"/>
</dbReference>
<evidence type="ECO:0000256" key="4">
    <source>
        <dbReference type="ARBA" id="ARBA00023163"/>
    </source>
</evidence>
<dbReference type="SUPFAM" id="SSF52172">
    <property type="entry name" value="CheY-like"/>
    <property type="match status" value="1"/>
</dbReference>
<dbReference type="InterPro" id="IPR005561">
    <property type="entry name" value="ANTAR"/>
</dbReference>
<keyword evidence="3" id="KW-0805">Transcription regulation</keyword>
<dbReference type="PATRIC" id="fig|1461584.3.peg.125"/>
<keyword evidence="1" id="KW-0808">Transferase</keyword>
<dbReference type="InterPro" id="IPR011006">
    <property type="entry name" value="CheY-like_superfamily"/>
</dbReference>
<dbReference type="SUPFAM" id="SSF55781">
    <property type="entry name" value="GAF domain-like"/>
    <property type="match status" value="1"/>
</dbReference>
<evidence type="ECO:0000313" key="6">
    <source>
        <dbReference type="EMBL" id="CEA06784.1"/>
    </source>
</evidence>
<dbReference type="SMART" id="SM00065">
    <property type="entry name" value="GAF"/>
    <property type="match status" value="1"/>
</dbReference>
<dbReference type="PIRSF" id="PIRSF036625">
    <property type="entry name" value="GAF_ANTAR"/>
    <property type="match status" value="1"/>
</dbReference>
<dbReference type="Gene3D" id="1.10.10.10">
    <property type="entry name" value="Winged helix-like DNA-binding domain superfamily/Winged helix DNA-binding domain"/>
    <property type="match status" value="1"/>
</dbReference>
<accession>A0A078MKJ6</accession>
<dbReference type="GO" id="GO:0003723">
    <property type="term" value="F:RNA binding"/>
    <property type="evidence" value="ECO:0007669"/>
    <property type="project" value="InterPro"/>
</dbReference>
<dbReference type="InterPro" id="IPR036388">
    <property type="entry name" value="WH-like_DNA-bd_sf"/>
</dbReference>
<dbReference type="AlphaFoldDB" id="A0A078MKJ6"/>
<sequence>MSDDLSLDLAPGAFSRFQGLLLTERTVQESLGQLTAAAQEVLHPVLGISITLLGSGTPATVGSTNRLAEEADAAQYELSEGPCLHSALAAEPVLVQDTRRESRWQAWGARAAGHNIRSSLSVPLVHGGRSLGAVNAYAADPDRFGDGTRRLLSVIAAPAATLAAHLQPADSPNRSSADLRAALHSRDSVNIARGILMERMGVSEDSAMGLLLQLARRNEGTMYETARAVVEETVPEADAGGHAV</sequence>
<organism evidence="6">
    <name type="scientific">Arthrobacter saudimassiliensis</name>
    <dbReference type="NCBI Taxonomy" id="1461584"/>
    <lineage>
        <taxon>Bacteria</taxon>
        <taxon>Bacillati</taxon>
        <taxon>Actinomycetota</taxon>
        <taxon>Actinomycetes</taxon>
        <taxon>Micrococcales</taxon>
        <taxon>Micrococcaceae</taxon>
        <taxon>Arthrobacter</taxon>
    </lineage>
</organism>
<dbReference type="SMART" id="SM01012">
    <property type="entry name" value="ANTAR"/>
    <property type="match status" value="1"/>
</dbReference>
<feature type="domain" description="ANTAR" evidence="5">
    <location>
        <begin position="169"/>
        <end position="230"/>
    </location>
</feature>
<gene>
    <name evidence="6" type="ORF">BN1051_00129</name>
</gene>